<dbReference type="PANTHER" id="PTHR31727">
    <property type="entry name" value="OLEOYL-ACYL CARRIER PROTEIN THIOESTERASE 1, CHLOROPLASTIC"/>
    <property type="match status" value="1"/>
</dbReference>
<feature type="domain" description="Acyl-ACP thioesterase N-terminal hotdog" evidence="8">
    <location>
        <begin position="3"/>
        <end position="132"/>
    </location>
</feature>
<accession>A0ABZ0Q2Y9</accession>
<dbReference type="RefSeq" id="WP_320532015.1">
    <property type="nucleotide sequence ID" value="NZ_CP104778.1"/>
</dbReference>
<evidence type="ECO:0000256" key="1">
    <source>
        <dbReference type="ARBA" id="ARBA00006500"/>
    </source>
</evidence>
<gene>
    <name evidence="10" type="ORF">N6G96_08660</name>
</gene>
<dbReference type="InterPro" id="IPR049427">
    <property type="entry name" value="Acyl-ACP_TE_C"/>
</dbReference>
<dbReference type="CDD" id="cd00586">
    <property type="entry name" value="4HBT"/>
    <property type="match status" value="2"/>
</dbReference>
<dbReference type="Gene3D" id="3.10.129.10">
    <property type="entry name" value="Hotdog Thioesterase"/>
    <property type="match status" value="1"/>
</dbReference>
<proteinExistence type="inferred from homology"/>
<evidence type="ECO:0000256" key="7">
    <source>
        <dbReference type="ARBA" id="ARBA00023160"/>
    </source>
</evidence>
<keyword evidence="4" id="KW-0276">Fatty acid metabolism</keyword>
<keyword evidence="5" id="KW-0809">Transit peptide</keyword>
<dbReference type="PANTHER" id="PTHR31727:SF6">
    <property type="entry name" value="OLEOYL-ACYL CARRIER PROTEIN THIOESTERASE 1, CHLOROPLASTIC"/>
    <property type="match status" value="1"/>
</dbReference>
<keyword evidence="7" id="KW-0275">Fatty acid biosynthesis</keyword>
<comment type="similarity">
    <text evidence="1">Belongs to the acyl-ACP thioesterase family.</text>
</comment>
<evidence type="ECO:0000313" key="10">
    <source>
        <dbReference type="EMBL" id="WPC21336.1"/>
    </source>
</evidence>
<evidence type="ECO:0000313" key="11">
    <source>
        <dbReference type="Proteomes" id="UP001302696"/>
    </source>
</evidence>
<dbReference type="InterPro" id="IPR029069">
    <property type="entry name" value="HotDog_dom_sf"/>
</dbReference>
<keyword evidence="3" id="KW-0378">Hydrolase</keyword>
<evidence type="ECO:0000259" key="9">
    <source>
        <dbReference type="Pfam" id="PF20791"/>
    </source>
</evidence>
<dbReference type="Pfam" id="PF01643">
    <property type="entry name" value="Acyl-ACP_TE"/>
    <property type="match status" value="1"/>
</dbReference>
<sequence length="252" mass="28560">MAGKKFSEEHRLVYYDGDRTSRTSMPMLINLMVLASEDQSELLGVGTSEVLKYGVGWVVTQYSIQINALPEIGTTIRLSTEATAHNKFFCERHFGIEDEAGQPLITANSNFVQMNHETRKMGKLIPALIDPYGSDEVKRLARLPRVQKITDGQELLTKQYSVRYFDLDTNGHVNNSHYFEWLLDVLPADFLQTHMPTHLNIQYHKEIQYGHTVVSEVGKTTGENGETKTLHRMSVNGEVYCEADCTWSSIAN</sequence>
<organism evidence="10 11">
    <name type="scientific">Pediococcus inopinatus</name>
    <dbReference type="NCBI Taxonomy" id="114090"/>
    <lineage>
        <taxon>Bacteria</taxon>
        <taxon>Bacillati</taxon>
        <taxon>Bacillota</taxon>
        <taxon>Bacilli</taxon>
        <taxon>Lactobacillales</taxon>
        <taxon>Lactobacillaceae</taxon>
        <taxon>Pediococcus</taxon>
    </lineage>
</organism>
<keyword evidence="2" id="KW-0444">Lipid biosynthesis</keyword>
<evidence type="ECO:0000256" key="2">
    <source>
        <dbReference type="ARBA" id="ARBA00022516"/>
    </source>
</evidence>
<feature type="domain" description="Acyl-ACP thioesterase-like C-terminal" evidence="9">
    <location>
        <begin position="154"/>
        <end position="248"/>
    </location>
</feature>
<dbReference type="InterPro" id="IPR002864">
    <property type="entry name" value="Acyl-ACP_thioesterase_NHD"/>
</dbReference>
<dbReference type="SUPFAM" id="SSF54637">
    <property type="entry name" value="Thioesterase/thiol ester dehydrase-isomerase"/>
    <property type="match status" value="2"/>
</dbReference>
<evidence type="ECO:0000256" key="3">
    <source>
        <dbReference type="ARBA" id="ARBA00022801"/>
    </source>
</evidence>
<protein>
    <submittedName>
        <fullName evidence="10">Thioesterase</fullName>
    </submittedName>
</protein>
<dbReference type="Pfam" id="PF20791">
    <property type="entry name" value="Acyl-ACP_TE_C"/>
    <property type="match status" value="1"/>
</dbReference>
<evidence type="ECO:0000259" key="8">
    <source>
        <dbReference type="Pfam" id="PF01643"/>
    </source>
</evidence>
<keyword evidence="11" id="KW-1185">Reference proteome</keyword>
<evidence type="ECO:0000256" key="5">
    <source>
        <dbReference type="ARBA" id="ARBA00022946"/>
    </source>
</evidence>
<dbReference type="EMBL" id="CP104778">
    <property type="protein sequence ID" value="WPC21336.1"/>
    <property type="molecule type" value="Genomic_DNA"/>
</dbReference>
<keyword evidence="6" id="KW-0443">Lipid metabolism</keyword>
<dbReference type="InterPro" id="IPR045023">
    <property type="entry name" value="FATA/B"/>
</dbReference>
<evidence type="ECO:0000256" key="6">
    <source>
        <dbReference type="ARBA" id="ARBA00023098"/>
    </source>
</evidence>
<dbReference type="Proteomes" id="UP001302696">
    <property type="component" value="Chromosome"/>
</dbReference>
<name>A0ABZ0Q2Y9_9LACO</name>
<reference evidence="11" key="1">
    <citation type="submission" date="2024-06" db="EMBL/GenBank/DDBJ databases">
        <authorList>
            <person name="Chang H.C."/>
            <person name="Mun S.Y."/>
        </authorList>
    </citation>
    <scope>NUCLEOTIDE SEQUENCE [LARGE SCALE GENOMIC DNA]</scope>
    <source>
        <strain evidence="11">KT1</strain>
    </source>
</reference>
<evidence type="ECO:0000256" key="4">
    <source>
        <dbReference type="ARBA" id="ARBA00022832"/>
    </source>
</evidence>